<keyword evidence="3" id="KW-1185">Reference proteome</keyword>
<proteinExistence type="predicted"/>
<evidence type="ECO:0008006" key="4">
    <source>
        <dbReference type="Google" id="ProtNLM"/>
    </source>
</evidence>
<evidence type="ECO:0000313" key="2">
    <source>
        <dbReference type="EMBL" id="TWR27844.1"/>
    </source>
</evidence>
<reference evidence="2 3" key="1">
    <citation type="submission" date="2019-07" db="EMBL/GenBank/DDBJ databases">
        <authorList>
            <person name="Kim J."/>
        </authorList>
    </citation>
    <scope>NUCLEOTIDE SEQUENCE [LARGE SCALE GENOMIC DNA]</scope>
    <source>
        <strain evidence="2 3">MJ1a</strain>
    </source>
</reference>
<dbReference type="AlphaFoldDB" id="A0A563U930"/>
<dbReference type="OrthoDB" id="1447752at2"/>
<dbReference type="RefSeq" id="WP_146268659.1">
    <property type="nucleotide sequence ID" value="NZ_VOEI01000001.1"/>
</dbReference>
<dbReference type="Proteomes" id="UP000318010">
    <property type="component" value="Unassembled WGS sequence"/>
</dbReference>
<evidence type="ECO:0000313" key="3">
    <source>
        <dbReference type="Proteomes" id="UP000318010"/>
    </source>
</evidence>
<dbReference type="EMBL" id="VOEI01000001">
    <property type="protein sequence ID" value="TWR27844.1"/>
    <property type="molecule type" value="Genomic_DNA"/>
</dbReference>
<sequence length="189" mass="21280">MRYILIVFLICFATVTEAQNITKQQIDSWLLKCNTAYKPGKISGYAFNKIMYEPKDSIKLNSDLALIKGTDLLTIDPFWNEELMPSTNNPGKITVLILKKGEQNKFIKQSTLKTALAKYTKPEAAKNGIVSKEPILLINGQPVLQTDCFTRLSAVKPENITDIYYSKHPVPQELYGPNAKNGIVTVWIK</sequence>
<name>A0A563U930_9SPHI</name>
<gene>
    <name evidence="2" type="ORF">FPZ42_01125</name>
</gene>
<feature type="chain" id="PRO_5022028498" description="TonB-dependent receptor-like protein" evidence="1">
    <location>
        <begin position="19"/>
        <end position="189"/>
    </location>
</feature>
<keyword evidence="1" id="KW-0732">Signal</keyword>
<protein>
    <recommendedName>
        <fullName evidence="4">TonB-dependent receptor-like protein</fullName>
    </recommendedName>
</protein>
<accession>A0A563U930</accession>
<comment type="caution">
    <text evidence="2">The sequence shown here is derived from an EMBL/GenBank/DDBJ whole genome shotgun (WGS) entry which is preliminary data.</text>
</comment>
<organism evidence="2 3">
    <name type="scientific">Mucilaginibacter achroorhodeus</name>
    <dbReference type="NCBI Taxonomy" id="2599294"/>
    <lineage>
        <taxon>Bacteria</taxon>
        <taxon>Pseudomonadati</taxon>
        <taxon>Bacteroidota</taxon>
        <taxon>Sphingobacteriia</taxon>
        <taxon>Sphingobacteriales</taxon>
        <taxon>Sphingobacteriaceae</taxon>
        <taxon>Mucilaginibacter</taxon>
    </lineage>
</organism>
<feature type="signal peptide" evidence="1">
    <location>
        <begin position="1"/>
        <end position="18"/>
    </location>
</feature>
<evidence type="ECO:0000256" key="1">
    <source>
        <dbReference type="SAM" id="SignalP"/>
    </source>
</evidence>